<proteinExistence type="inferred from homology"/>
<comment type="subcellular location">
    <subcellularLocation>
        <location evidence="1">Cell outer membrane</location>
        <topology evidence="1">Multi-pass membrane protein</topology>
    </subcellularLocation>
</comment>
<accession>A0AB39W1V2</accession>
<dbReference type="InterPro" id="IPR039426">
    <property type="entry name" value="TonB-dep_rcpt-like"/>
</dbReference>
<dbReference type="Gene3D" id="2.170.130.10">
    <property type="entry name" value="TonB-dependent receptor, plug domain"/>
    <property type="match status" value="1"/>
</dbReference>
<evidence type="ECO:0000313" key="3">
    <source>
        <dbReference type="EMBL" id="XDU95838.1"/>
    </source>
</evidence>
<name>A0AB39W1V2_9FLAO</name>
<dbReference type="RefSeq" id="WP_367773878.1">
    <property type="nucleotide sequence ID" value="NZ_CP165625.1"/>
</dbReference>
<dbReference type="InterPro" id="IPR012910">
    <property type="entry name" value="Plug_dom"/>
</dbReference>
<keyword evidence="1" id="KW-0472">Membrane</keyword>
<keyword evidence="1" id="KW-0813">Transport</keyword>
<evidence type="ECO:0000259" key="2">
    <source>
        <dbReference type="Pfam" id="PF07715"/>
    </source>
</evidence>
<gene>
    <name evidence="3" type="ORF">AB3G34_01650</name>
</gene>
<dbReference type="SUPFAM" id="SSF49464">
    <property type="entry name" value="Carboxypeptidase regulatory domain-like"/>
    <property type="match status" value="1"/>
</dbReference>
<keyword evidence="1" id="KW-1134">Transmembrane beta strand</keyword>
<dbReference type="SUPFAM" id="SSF56935">
    <property type="entry name" value="Porins"/>
    <property type="match status" value="1"/>
</dbReference>
<feature type="domain" description="TonB-dependent receptor plug" evidence="2">
    <location>
        <begin position="140"/>
        <end position="218"/>
    </location>
</feature>
<dbReference type="InterPro" id="IPR008969">
    <property type="entry name" value="CarboxyPept-like_regulatory"/>
</dbReference>
<dbReference type="AlphaFoldDB" id="A0AB39W1V2"/>
<keyword evidence="1" id="KW-0998">Cell outer membrane</keyword>
<comment type="similarity">
    <text evidence="1">Belongs to the TonB-dependent receptor family.</text>
</comment>
<dbReference type="EMBL" id="CP165625">
    <property type="protein sequence ID" value="XDU95838.1"/>
    <property type="molecule type" value="Genomic_DNA"/>
</dbReference>
<reference evidence="3" key="1">
    <citation type="submission" date="2024-07" db="EMBL/GenBank/DDBJ databases">
        <authorList>
            <person name="Biller S.J."/>
        </authorList>
    </citation>
    <scope>NUCLEOTIDE SEQUENCE</scope>
    <source>
        <strain evidence="3">WC2409</strain>
    </source>
</reference>
<dbReference type="Pfam" id="PF07715">
    <property type="entry name" value="Plug"/>
    <property type="match status" value="1"/>
</dbReference>
<protein>
    <submittedName>
        <fullName evidence="3">TonB-dependent receptor plug domain-containing protein</fullName>
    </submittedName>
</protein>
<dbReference type="Gene3D" id="2.60.40.1120">
    <property type="entry name" value="Carboxypeptidase-like, regulatory domain"/>
    <property type="match status" value="1"/>
</dbReference>
<dbReference type="PROSITE" id="PS52016">
    <property type="entry name" value="TONB_DEPENDENT_REC_3"/>
    <property type="match status" value="1"/>
</dbReference>
<organism evidence="3">
    <name type="scientific">Flavobacterium sp. WC2409</name>
    <dbReference type="NCBI Taxonomy" id="3234139"/>
    <lineage>
        <taxon>Bacteria</taxon>
        <taxon>Pseudomonadati</taxon>
        <taxon>Bacteroidota</taxon>
        <taxon>Flavobacteriia</taxon>
        <taxon>Flavobacteriales</taxon>
        <taxon>Flavobacteriaceae</taxon>
        <taxon>Flavobacterium</taxon>
    </lineage>
</organism>
<evidence type="ECO:0000256" key="1">
    <source>
        <dbReference type="PROSITE-ProRule" id="PRU01360"/>
    </source>
</evidence>
<keyword evidence="3" id="KW-0675">Receptor</keyword>
<keyword evidence="1" id="KW-0812">Transmembrane</keyword>
<dbReference type="InterPro" id="IPR037066">
    <property type="entry name" value="Plug_dom_sf"/>
</dbReference>
<sequence length="224" mass="24666">MKISRVVLFMMFFFIGIGYSQNKLSGSVVNSNNKPVANAKIYLDSIYSNVETDRKGNFELSFPQNVATINVYSNEYGLLSNKFSNEKVMNFMFLNSPLPSGERIQKGGVLKMVYSKQTNEYKVNNNKGSGLETDRNSGVYNTIYDLIRGRLPGVSVSRDNKITIRGVSSLRNISDPLFVVDGVIVSSIDFISPNNVKKVSVLKGAEASIYGSQGSSGVIVIKTK</sequence>
<dbReference type="GO" id="GO:0009279">
    <property type="term" value="C:cell outer membrane"/>
    <property type="evidence" value="ECO:0007669"/>
    <property type="project" value="UniProtKB-SubCell"/>
</dbReference>